<evidence type="ECO:0000313" key="1">
    <source>
        <dbReference type="EMBL" id="ADR18592.1"/>
    </source>
</evidence>
<dbReference type="HOGENOM" id="CLU_141510_0_0_0"/>
<dbReference type="OrthoDB" id="9808545at2"/>
<dbReference type="Gene3D" id="1.10.3100.20">
    <property type="entry name" value="Protein of unknown function DUF269"/>
    <property type="match status" value="1"/>
</dbReference>
<proteinExistence type="predicted"/>
<dbReference type="Pfam" id="PF03270">
    <property type="entry name" value="DUF269"/>
    <property type="match status" value="1"/>
</dbReference>
<dbReference type="InterPro" id="IPR004952">
    <property type="entry name" value="NifX-assoc_nitrogen_fix"/>
</dbReference>
<dbReference type="eggNOG" id="ENOG502ZBN7">
    <property type="taxonomic scope" value="Bacteria"/>
</dbReference>
<dbReference type="STRING" id="768670.Calni_0681"/>
<name>E4TG42_CALNY</name>
<gene>
    <name evidence="1" type="ordered locus">Calni_0681</name>
</gene>
<accession>E4TG42</accession>
<dbReference type="AlphaFoldDB" id="E4TG42"/>
<dbReference type="Proteomes" id="UP000007039">
    <property type="component" value="Chromosome"/>
</dbReference>
<keyword evidence="2" id="KW-1185">Reference proteome</keyword>
<reference evidence="1 2" key="2">
    <citation type="journal article" date="2011" name="Stand. Genomic Sci.">
        <title>Complete genome sequence of Calditerrivibrio nitroreducens type strain (Yu37-1).</title>
        <authorList>
            <person name="Pitluck S."/>
            <person name="Sikorski J."/>
            <person name="Zeytun A."/>
            <person name="Lapidus A."/>
            <person name="Nolan M."/>
            <person name="Lucas S."/>
            <person name="Hammon N."/>
            <person name="Deshpande S."/>
            <person name="Cheng J.F."/>
            <person name="Tapia R."/>
            <person name="Han C."/>
            <person name="Goodwin L."/>
            <person name="Liolios K."/>
            <person name="Pagani I."/>
            <person name="Ivanova N."/>
            <person name="Mavromatis K."/>
            <person name="Pati A."/>
            <person name="Chen A."/>
            <person name="Palaniappan K."/>
            <person name="Hauser L."/>
            <person name="Chang Y.J."/>
            <person name="Jeffries C.D."/>
            <person name="Detter J.C."/>
            <person name="Brambilla E."/>
            <person name="Djao O.D."/>
            <person name="Rohde M."/>
            <person name="Spring S."/>
            <person name="Goker M."/>
            <person name="Woyke T."/>
            <person name="Bristow J."/>
            <person name="Eisen J.A."/>
            <person name="Markowitz V."/>
            <person name="Hugenholtz P."/>
            <person name="Kyrpides N.C."/>
            <person name="Klenk H.P."/>
            <person name="Land M."/>
        </authorList>
    </citation>
    <scope>NUCLEOTIDE SEQUENCE [LARGE SCALE GENOMIC DNA]</scope>
    <source>
        <strain evidence="2">DSM 19672 / NBRC 101217 / Yu37-1</strain>
    </source>
</reference>
<reference key="1">
    <citation type="submission" date="2010-11" db="EMBL/GenBank/DDBJ databases">
        <title>The complete genome of chromosome of Calditerrivibrio nitroreducens DSM 19672.</title>
        <authorList>
            <consortium name="US DOE Joint Genome Institute (JGI-PGF)"/>
            <person name="Lucas S."/>
            <person name="Copeland A."/>
            <person name="Lapidus A."/>
            <person name="Bruce D."/>
            <person name="Goodwin L."/>
            <person name="Pitluck S."/>
            <person name="Kyrpides N."/>
            <person name="Mavromatis K."/>
            <person name="Ivanova N."/>
            <person name="Mikhailova N."/>
            <person name="Zeytun A."/>
            <person name="Brettin T."/>
            <person name="Detter J.C."/>
            <person name="Tapia R."/>
            <person name="Han C."/>
            <person name="Land M."/>
            <person name="Hauser L."/>
            <person name="Markowitz V."/>
            <person name="Cheng J.-F."/>
            <person name="Hugenholtz P."/>
            <person name="Woyke T."/>
            <person name="Wu D."/>
            <person name="Spring S."/>
            <person name="Schroeder M."/>
            <person name="Brambilla E."/>
            <person name="Klenk H.-P."/>
            <person name="Eisen J.A."/>
        </authorList>
    </citation>
    <scope>NUCLEOTIDE SEQUENCE [LARGE SCALE GENOMIC DNA]</scope>
    <source>
        <strain>DSM 19672</strain>
    </source>
</reference>
<sequence>MKLSESILNKIKAMDTFGTYKRLSDGEILMRYFRKKSVSIEESLGDISEEGIFKIRLFYESVAYFLEKNIGIEINICADISREGFGKIVIYSGDKIINIFHLRNLHRFGFNSIDEIDSYGDEILFKLKDIYPEIA</sequence>
<organism evidence="1 2">
    <name type="scientific">Calditerrivibrio nitroreducens (strain DSM 19672 / NBRC 101217 / Yu37-1)</name>
    <dbReference type="NCBI Taxonomy" id="768670"/>
    <lineage>
        <taxon>Bacteria</taxon>
        <taxon>Pseudomonadati</taxon>
        <taxon>Deferribacterota</taxon>
        <taxon>Deferribacteres</taxon>
        <taxon>Deferribacterales</taxon>
        <taxon>Calditerrivibrionaceae</taxon>
    </lineage>
</organism>
<dbReference type="PIRSF" id="PIRSF005788">
    <property type="entry name" value="NifK"/>
    <property type="match status" value="1"/>
</dbReference>
<dbReference type="EMBL" id="CP002347">
    <property type="protein sequence ID" value="ADR18592.1"/>
    <property type="molecule type" value="Genomic_DNA"/>
</dbReference>
<dbReference type="RefSeq" id="WP_013450805.1">
    <property type="nucleotide sequence ID" value="NC_014758.1"/>
</dbReference>
<dbReference type="KEGG" id="cni:Calni_0681"/>
<evidence type="ECO:0000313" key="2">
    <source>
        <dbReference type="Proteomes" id="UP000007039"/>
    </source>
</evidence>
<protein>
    <submittedName>
        <fullName evidence="1">Nitrogen fixation protein</fullName>
    </submittedName>
</protein>